<dbReference type="GO" id="GO:0005242">
    <property type="term" value="F:inward rectifier potassium channel activity"/>
    <property type="evidence" value="ECO:0007669"/>
    <property type="project" value="InterPro"/>
</dbReference>
<dbReference type="SUPFAM" id="SSF81296">
    <property type="entry name" value="E set domains"/>
    <property type="match status" value="1"/>
</dbReference>
<evidence type="ECO:0000256" key="3">
    <source>
        <dbReference type="ARBA" id="ARBA00022882"/>
    </source>
</evidence>
<dbReference type="SUPFAM" id="SSF81324">
    <property type="entry name" value="Voltage-gated potassium channels"/>
    <property type="match status" value="1"/>
</dbReference>
<dbReference type="InterPro" id="IPR013518">
    <property type="entry name" value="K_chnl_inward-rec_Kir_cyto"/>
</dbReference>
<evidence type="ECO:0000256" key="1">
    <source>
        <dbReference type="ARBA" id="ARBA00022448"/>
    </source>
</evidence>
<dbReference type="Proteomes" id="UP001054902">
    <property type="component" value="Unassembled WGS sequence"/>
</dbReference>
<protein>
    <submittedName>
        <fullName evidence="10">Uncharacterized protein</fullName>
    </submittedName>
</protein>
<keyword evidence="6 7" id="KW-0407">Ion channel</keyword>
<feature type="region of interest" description="Disordered" evidence="8">
    <location>
        <begin position="387"/>
        <end position="409"/>
    </location>
</feature>
<dbReference type="Gene3D" id="1.10.287.70">
    <property type="match status" value="1"/>
</dbReference>
<evidence type="ECO:0000256" key="9">
    <source>
        <dbReference type="SAM" id="Phobius"/>
    </source>
</evidence>
<keyword evidence="5 7" id="KW-0406">Ion transport</keyword>
<dbReference type="GO" id="GO:0034702">
    <property type="term" value="C:monoatomic ion channel complex"/>
    <property type="evidence" value="ECO:0007669"/>
    <property type="project" value="UniProtKB-KW"/>
</dbReference>
<feature type="compositionally biased region" description="Polar residues" evidence="8">
    <location>
        <begin position="393"/>
        <end position="409"/>
    </location>
</feature>
<sequence length="606" mass="66166">MASQVSAAQAMGVQVSKTHHETQRVEPSNDSFSQIQRVKDNGDGTFLLSSIRTGNEKSTDILDKAVPFLKNISNDLIYWSFTTSFWIFLLASIIAFGVITSFFAFMIIAFVDRAPSCVSPNISELAFTGKFNDALHLSWTTFTTVGYGLISPATGGHFLDDDAGPENFDEEGRCLLVGFLLSFESLFGVIFAGFCSAVLFGKLTSFQSNAKIIFSDIMTVSLGDEVNVVVNKDTQKVETLVVDEDESIVITENQEIVTKYECPRVTFRMLNELHATATGEIVDASISTVATIDARNGLEKMKGERVFKGAMQQSIHEETDLLHFSNKIGIATVQGVKGVTKVVGKGASAVGKGASVVTKGAKKGVHVVGKGVDSILKPIANTVRFKSSEMDSSRSSTNAGSETSLQTSEIPDRSALMSRFASVKIMGTDCPQQADEMESPNLIFATIDVEPATHPFFSTTWVVSHVLDARSPLLTKEARKAIRKEGGYWPKGLYNKEGLENAIDFDQFLISFEGQSKSTGQTVYEQHIFTKEDLKCGWEFKSVLMRNPDGSIFVRVGDVNLIKKQQKPFSQYDSSLLKTKSSVSKFKVDNLGTENKGNGLEISNGD</sequence>
<comment type="subcellular location">
    <subcellularLocation>
        <location evidence="7">Membrane</location>
        <topology evidence="7">Multi-pass membrane protein</topology>
    </subcellularLocation>
</comment>
<evidence type="ECO:0000313" key="10">
    <source>
        <dbReference type="EMBL" id="GFH45225.1"/>
    </source>
</evidence>
<keyword evidence="1 7" id="KW-0813">Transport</keyword>
<name>A0AAD3CIF5_9STRA</name>
<organism evidence="10 11">
    <name type="scientific">Chaetoceros tenuissimus</name>
    <dbReference type="NCBI Taxonomy" id="426638"/>
    <lineage>
        <taxon>Eukaryota</taxon>
        <taxon>Sar</taxon>
        <taxon>Stramenopiles</taxon>
        <taxon>Ochrophyta</taxon>
        <taxon>Bacillariophyta</taxon>
        <taxon>Coscinodiscophyceae</taxon>
        <taxon>Chaetocerotophycidae</taxon>
        <taxon>Chaetocerotales</taxon>
        <taxon>Chaetocerotaceae</taxon>
        <taxon>Chaetoceros</taxon>
    </lineage>
</organism>
<dbReference type="GO" id="GO:1990573">
    <property type="term" value="P:potassium ion import across plasma membrane"/>
    <property type="evidence" value="ECO:0007669"/>
    <property type="project" value="TreeGrafter"/>
</dbReference>
<evidence type="ECO:0000256" key="7">
    <source>
        <dbReference type="RuleBase" id="RU003822"/>
    </source>
</evidence>
<keyword evidence="9" id="KW-1133">Transmembrane helix</keyword>
<dbReference type="AlphaFoldDB" id="A0AAD3CIF5"/>
<dbReference type="GO" id="GO:0034765">
    <property type="term" value="P:regulation of monoatomic ion transmembrane transport"/>
    <property type="evidence" value="ECO:0007669"/>
    <property type="project" value="TreeGrafter"/>
</dbReference>
<feature type="transmembrane region" description="Helical" evidence="9">
    <location>
        <begin position="85"/>
        <end position="111"/>
    </location>
</feature>
<dbReference type="PANTHER" id="PTHR11767:SF102">
    <property type="entry name" value="INWARDLY RECTIFYING POTASSIUM CHANNEL 1, ISOFORM F"/>
    <property type="match status" value="1"/>
</dbReference>
<keyword evidence="9" id="KW-0472">Membrane</keyword>
<accession>A0AAD3CIF5</accession>
<comment type="similarity">
    <text evidence="7">Belongs to the inward rectifier-type potassium channel (TC 1.A.2.1) family.</text>
</comment>
<gene>
    <name evidence="10" type="ORF">CTEN210_01699</name>
</gene>
<dbReference type="InterPro" id="IPR014756">
    <property type="entry name" value="Ig_E-set"/>
</dbReference>
<dbReference type="InterPro" id="IPR016449">
    <property type="entry name" value="K_chnl_inward-rec_Kir"/>
</dbReference>
<keyword evidence="7 9" id="KW-0812">Transmembrane</keyword>
<evidence type="ECO:0000256" key="6">
    <source>
        <dbReference type="ARBA" id="ARBA00023303"/>
    </source>
</evidence>
<dbReference type="EMBL" id="BLLK01000020">
    <property type="protein sequence ID" value="GFH45225.1"/>
    <property type="molecule type" value="Genomic_DNA"/>
</dbReference>
<evidence type="ECO:0000256" key="8">
    <source>
        <dbReference type="SAM" id="MobiDB-lite"/>
    </source>
</evidence>
<evidence type="ECO:0000256" key="5">
    <source>
        <dbReference type="ARBA" id="ARBA00023065"/>
    </source>
</evidence>
<dbReference type="GO" id="GO:0005886">
    <property type="term" value="C:plasma membrane"/>
    <property type="evidence" value="ECO:0007669"/>
    <property type="project" value="TreeGrafter"/>
</dbReference>
<dbReference type="Gene3D" id="2.60.40.1400">
    <property type="entry name" value="G protein-activated inward rectifier potassium channel 1"/>
    <property type="match status" value="1"/>
</dbReference>
<keyword evidence="3 7" id="KW-0851">Voltage-gated channel</keyword>
<dbReference type="PANTHER" id="PTHR11767">
    <property type="entry name" value="INWARD RECTIFIER POTASSIUM CHANNEL"/>
    <property type="match status" value="1"/>
</dbReference>
<keyword evidence="4 7" id="KW-0630">Potassium</keyword>
<evidence type="ECO:0000256" key="2">
    <source>
        <dbReference type="ARBA" id="ARBA00022538"/>
    </source>
</evidence>
<comment type="caution">
    <text evidence="10">The sequence shown here is derived from an EMBL/GenBank/DDBJ whole genome shotgun (WGS) entry which is preliminary data.</text>
</comment>
<feature type="transmembrane region" description="Helical" evidence="9">
    <location>
        <begin position="175"/>
        <end position="200"/>
    </location>
</feature>
<evidence type="ECO:0000313" key="11">
    <source>
        <dbReference type="Proteomes" id="UP001054902"/>
    </source>
</evidence>
<keyword evidence="2 7" id="KW-0633">Potassium transport</keyword>
<proteinExistence type="inferred from homology"/>
<reference evidence="10 11" key="1">
    <citation type="journal article" date="2021" name="Sci. Rep.">
        <title>The genome of the diatom Chaetoceros tenuissimus carries an ancient integrated fragment of an extant virus.</title>
        <authorList>
            <person name="Hongo Y."/>
            <person name="Kimura K."/>
            <person name="Takaki Y."/>
            <person name="Yoshida Y."/>
            <person name="Baba S."/>
            <person name="Kobayashi G."/>
            <person name="Nagasaki K."/>
            <person name="Hano T."/>
            <person name="Tomaru Y."/>
        </authorList>
    </citation>
    <scope>NUCLEOTIDE SEQUENCE [LARGE SCALE GENOMIC DNA]</scope>
    <source>
        <strain evidence="10 11">NIES-3715</strain>
    </source>
</reference>
<keyword evidence="11" id="KW-1185">Reference proteome</keyword>
<evidence type="ECO:0000256" key="4">
    <source>
        <dbReference type="ARBA" id="ARBA00022958"/>
    </source>
</evidence>